<evidence type="ECO:0000256" key="3">
    <source>
        <dbReference type="ARBA" id="ARBA00022448"/>
    </source>
</evidence>
<dbReference type="Proteomes" id="UP001151516">
    <property type="component" value="Unassembled WGS sequence"/>
</dbReference>
<dbReference type="EMBL" id="JANBTX010000019">
    <property type="protein sequence ID" value="KAJ2689851.1"/>
    <property type="molecule type" value="Genomic_DNA"/>
</dbReference>
<feature type="chain" id="PRO_5040926686" evidence="15">
    <location>
        <begin position="21"/>
        <end position="183"/>
    </location>
</feature>
<evidence type="ECO:0000256" key="1">
    <source>
        <dbReference type="ARBA" id="ARBA00004477"/>
    </source>
</evidence>
<sequence>MSAFVKILTLSLLASSASEALSYFLVYRTEQFQQLKQKVVQSEIRLEEEKSSTAGNGKNRQRRIESIESQLSAARSKASKLQLRNMLVVALIQLITVYQVNAIYGGEAVGTLPFEPLSMFRSLTHRGLPEDSPNNACSATFVFVLGGLAFKAVLDWYLQLGMPKGSSLPKWVTNPEYVISGKK</sequence>
<keyword evidence="10 14" id="KW-0175">Coiled coil</keyword>
<keyword evidence="4" id="KW-0109">Calcium transport</keyword>
<feature type="signal peptide" evidence="15">
    <location>
        <begin position="1"/>
        <end position="20"/>
    </location>
</feature>
<reference evidence="16" key="1">
    <citation type="submission" date="2022-07" db="EMBL/GenBank/DDBJ databases">
        <title>Phylogenomic reconstructions and comparative analyses of Kickxellomycotina fungi.</title>
        <authorList>
            <person name="Reynolds N.K."/>
            <person name="Stajich J.E."/>
            <person name="Barry K."/>
            <person name="Grigoriev I.V."/>
            <person name="Crous P."/>
            <person name="Smith M.E."/>
        </authorList>
    </citation>
    <scope>NUCLEOTIDE SEQUENCE</scope>
    <source>
        <strain evidence="16">CBS 109367</strain>
    </source>
</reference>
<keyword evidence="5" id="KW-0107">Calcium channel</keyword>
<gene>
    <name evidence="16" type="primary">TMCO1</name>
    <name evidence="16" type="ORF">IWW39_001196</name>
</gene>
<comment type="similarity">
    <text evidence="2">Belongs to the TMCO1 family.</text>
</comment>
<evidence type="ECO:0000256" key="9">
    <source>
        <dbReference type="ARBA" id="ARBA00022989"/>
    </source>
</evidence>
<accession>A0A9W8GMD0</accession>
<evidence type="ECO:0000256" key="7">
    <source>
        <dbReference type="ARBA" id="ARBA00022824"/>
    </source>
</evidence>
<keyword evidence="3" id="KW-0813">Transport</keyword>
<evidence type="ECO:0000313" key="17">
    <source>
        <dbReference type="Proteomes" id="UP001151516"/>
    </source>
</evidence>
<comment type="subcellular location">
    <subcellularLocation>
        <location evidence="1">Endoplasmic reticulum membrane</location>
        <topology evidence="1">Multi-pass membrane protein</topology>
    </subcellularLocation>
</comment>
<keyword evidence="9" id="KW-1133">Transmembrane helix</keyword>
<organism evidence="16 17">
    <name type="scientific">Coemansia spiralis</name>
    <dbReference type="NCBI Taxonomy" id="417178"/>
    <lineage>
        <taxon>Eukaryota</taxon>
        <taxon>Fungi</taxon>
        <taxon>Fungi incertae sedis</taxon>
        <taxon>Zoopagomycota</taxon>
        <taxon>Kickxellomycotina</taxon>
        <taxon>Kickxellomycetes</taxon>
        <taxon>Kickxellales</taxon>
        <taxon>Kickxellaceae</taxon>
        <taxon>Coemansia</taxon>
    </lineage>
</organism>
<keyword evidence="6" id="KW-0812">Transmembrane</keyword>
<keyword evidence="13" id="KW-0407">Ion channel</keyword>
<dbReference type="InterPro" id="IPR002809">
    <property type="entry name" value="EMC3/TMCO1"/>
</dbReference>
<dbReference type="SMART" id="SM01415">
    <property type="entry name" value="DUF106"/>
    <property type="match status" value="1"/>
</dbReference>
<keyword evidence="12" id="KW-0472">Membrane</keyword>
<evidence type="ECO:0000256" key="4">
    <source>
        <dbReference type="ARBA" id="ARBA00022568"/>
    </source>
</evidence>
<evidence type="ECO:0000256" key="13">
    <source>
        <dbReference type="ARBA" id="ARBA00023303"/>
    </source>
</evidence>
<keyword evidence="15" id="KW-0732">Signal</keyword>
<dbReference type="Pfam" id="PF01956">
    <property type="entry name" value="EMC3_TMCO1"/>
    <property type="match status" value="1"/>
</dbReference>
<keyword evidence="7" id="KW-0256">Endoplasmic reticulum</keyword>
<keyword evidence="11" id="KW-0406">Ion transport</keyword>
<evidence type="ECO:0000256" key="11">
    <source>
        <dbReference type="ARBA" id="ARBA00023065"/>
    </source>
</evidence>
<comment type="caution">
    <text evidence="16">The sequence shown here is derived from an EMBL/GenBank/DDBJ whole genome shotgun (WGS) entry which is preliminary data.</text>
</comment>
<evidence type="ECO:0000313" key="16">
    <source>
        <dbReference type="EMBL" id="KAJ2689851.1"/>
    </source>
</evidence>
<dbReference type="OrthoDB" id="342726at2759"/>
<evidence type="ECO:0000256" key="12">
    <source>
        <dbReference type="ARBA" id="ARBA00023136"/>
    </source>
</evidence>
<dbReference type="GO" id="GO:0005789">
    <property type="term" value="C:endoplasmic reticulum membrane"/>
    <property type="evidence" value="ECO:0007669"/>
    <property type="project" value="UniProtKB-SubCell"/>
</dbReference>
<dbReference type="GO" id="GO:0032469">
    <property type="term" value="P:endoplasmic reticulum calcium ion homeostasis"/>
    <property type="evidence" value="ECO:0007669"/>
    <property type="project" value="InterPro"/>
</dbReference>
<evidence type="ECO:0000256" key="6">
    <source>
        <dbReference type="ARBA" id="ARBA00022692"/>
    </source>
</evidence>
<keyword evidence="17" id="KW-1185">Reference proteome</keyword>
<evidence type="ECO:0000256" key="10">
    <source>
        <dbReference type="ARBA" id="ARBA00023054"/>
    </source>
</evidence>
<dbReference type="GO" id="GO:0005262">
    <property type="term" value="F:calcium channel activity"/>
    <property type="evidence" value="ECO:0007669"/>
    <property type="project" value="UniProtKB-KW"/>
</dbReference>
<evidence type="ECO:0000256" key="2">
    <source>
        <dbReference type="ARBA" id="ARBA00006537"/>
    </source>
</evidence>
<dbReference type="InterPro" id="IPR008559">
    <property type="entry name" value="TMCO1"/>
</dbReference>
<keyword evidence="8" id="KW-0106">Calcium</keyword>
<dbReference type="PANTHER" id="PTHR20917">
    <property type="entry name" value="PNAS-RELATED"/>
    <property type="match status" value="1"/>
</dbReference>
<evidence type="ECO:0000256" key="14">
    <source>
        <dbReference type="SAM" id="Coils"/>
    </source>
</evidence>
<name>A0A9W8GMD0_9FUNG</name>
<evidence type="ECO:0000256" key="8">
    <source>
        <dbReference type="ARBA" id="ARBA00022837"/>
    </source>
</evidence>
<evidence type="ECO:0000256" key="15">
    <source>
        <dbReference type="SAM" id="SignalP"/>
    </source>
</evidence>
<protein>
    <submittedName>
        <fullName evidence="16">Calcium load-activated calcium channel</fullName>
    </submittedName>
</protein>
<dbReference type="AlphaFoldDB" id="A0A9W8GMD0"/>
<dbReference type="PANTHER" id="PTHR20917:SF0">
    <property type="entry name" value="CALCIUM LOAD-ACTIVATED CALCIUM CHANNEL"/>
    <property type="match status" value="1"/>
</dbReference>
<evidence type="ECO:0000256" key="5">
    <source>
        <dbReference type="ARBA" id="ARBA00022673"/>
    </source>
</evidence>
<feature type="coiled-coil region" evidence="14">
    <location>
        <begin position="32"/>
        <end position="84"/>
    </location>
</feature>
<proteinExistence type="inferred from homology"/>